<reference evidence="2 3" key="1">
    <citation type="submission" date="2020-06" db="EMBL/GenBank/DDBJ databases">
        <title>Genome sequence of 2 isolates from Red Sea Mangroves.</title>
        <authorList>
            <person name="Sefrji F."/>
            <person name="Michoud G."/>
            <person name="Merlino G."/>
            <person name="Daffonchio D."/>
        </authorList>
    </citation>
    <scope>NUCLEOTIDE SEQUENCE [LARGE SCALE GENOMIC DNA]</scope>
    <source>
        <strain evidence="2 3">R1DC25</strain>
    </source>
</reference>
<evidence type="ECO:0000256" key="1">
    <source>
        <dbReference type="ARBA" id="ARBA00007068"/>
    </source>
</evidence>
<dbReference type="PANTHER" id="PTHR36512:SF3">
    <property type="entry name" value="BLR5678 PROTEIN"/>
    <property type="match status" value="1"/>
</dbReference>
<sequence>MSAQPGPRNLITDVGGLLVGNAHDERVRTGATVVLAETEAVAAVDIRGGAPGTRETDALDPVSLVDAIHAVALSGGSVFGLEAAAGVTHLLAERGRGFTFGDQPKPTPVVPGAILFDIRNGGDKDWGDTPPYRALGMAACEAASADFALGNHGAGFGALAGTLKGGLGSASLRWQGATVGALVAVNSFGSALVPGTGRFWAGPFEIGGEFGGLGPAPNCAPHAPLAGTKAEALPDAAGAGQNTTVAVVATDAALTRSEAKRLAIMATDGMARALRPVHTPYDGDLVFALATGRVPLAEPRPLTLGCLGTLAADTLARAIARGIYEARTMGPWTGFRDGHAKFPATDA</sequence>
<accession>A0A7S8HCA6</accession>
<evidence type="ECO:0000313" key="2">
    <source>
        <dbReference type="EMBL" id="QPC43512.1"/>
    </source>
</evidence>
<dbReference type="Gene3D" id="3.60.70.12">
    <property type="entry name" value="L-amino peptidase D-ALA esterase/amidase"/>
    <property type="match status" value="1"/>
</dbReference>
<gene>
    <name evidence="2" type="ORF">HW532_12890</name>
</gene>
<dbReference type="GO" id="GO:0004177">
    <property type="term" value="F:aminopeptidase activity"/>
    <property type="evidence" value="ECO:0007669"/>
    <property type="project" value="TreeGrafter"/>
</dbReference>
<dbReference type="Proteomes" id="UP000593594">
    <property type="component" value="Chromosome"/>
</dbReference>
<evidence type="ECO:0000313" key="3">
    <source>
        <dbReference type="Proteomes" id="UP000593594"/>
    </source>
</evidence>
<proteinExistence type="inferred from homology"/>
<dbReference type="Pfam" id="PF03576">
    <property type="entry name" value="Peptidase_S58"/>
    <property type="match status" value="1"/>
</dbReference>
<name>A0A7S8HCA6_9HYPH</name>
<dbReference type="InterPro" id="IPR016117">
    <property type="entry name" value="ArgJ-like_dom_sf"/>
</dbReference>
<organism evidence="2 3">
    <name type="scientific">Kaustia mangrovi</name>
    <dbReference type="NCBI Taxonomy" id="2593653"/>
    <lineage>
        <taxon>Bacteria</taxon>
        <taxon>Pseudomonadati</taxon>
        <taxon>Pseudomonadota</taxon>
        <taxon>Alphaproteobacteria</taxon>
        <taxon>Hyphomicrobiales</taxon>
        <taxon>Parvibaculaceae</taxon>
        <taxon>Kaustia</taxon>
    </lineage>
</organism>
<comment type="similarity">
    <text evidence="1">Belongs to the peptidase S58 family.</text>
</comment>
<dbReference type="CDD" id="cd02252">
    <property type="entry name" value="nylC_like"/>
    <property type="match status" value="1"/>
</dbReference>
<dbReference type="EMBL" id="CP058214">
    <property type="protein sequence ID" value="QPC43512.1"/>
    <property type="molecule type" value="Genomic_DNA"/>
</dbReference>
<dbReference type="AlphaFoldDB" id="A0A7S8HCA6"/>
<protein>
    <submittedName>
        <fullName evidence="2">P1 family peptidase</fullName>
    </submittedName>
</protein>
<dbReference type="KEGG" id="kmn:HW532_12890"/>
<dbReference type="SUPFAM" id="SSF56266">
    <property type="entry name" value="DmpA/ArgJ-like"/>
    <property type="match status" value="1"/>
</dbReference>
<dbReference type="RefSeq" id="WP_213160876.1">
    <property type="nucleotide sequence ID" value="NZ_CP058214.1"/>
</dbReference>
<dbReference type="PANTHER" id="PTHR36512">
    <property type="entry name" value="D-AMINOPEPTIDASE"/>
    <property type="match status" value="1"/>
</dbReference>
<dbReference type="InterPro" id="IPR005321">
    <property type="entry name" value="Peptidase_S58_DmpA"/>
</dbReference>
<keyword evidence="3" id="KW-1185">Reference proteome</keyword>